<comment type="caution">
    <text evidence="2">The sequence shown here is derived from an EMBL/GenBank/DDBJ whole genome shotgun (WGS) entry which is preliminary data.</text>
</comment>
<accession>A0A8S0TM48</accession>
<dbReference type="PANTHER" id="PTHR48449:SF1">
    <property type="entry name" value="DUF1985 DOMAIN-CONTAINING PROTEIN"/>
    <property type="match status" value="1"/>
</dbReference>
<evidence type="ECO:0000313" key="2">
    <source>
        <dbReference type="EMBL" id="CAA3006825.1"/>
    </source>
</evidence>
<dbReference type="PANTHER" id="PTHR48449">
    <property type="entry name" value="DUF1985 DOMAIN-CONTAINING PROTEIN"/>
    <property type="match status" value="1"/>
</dbReference>
<dbReference type="AlphaFoldDB" id="A0A8S0TM48"/>
<feature type="region of interest" description="Disordered" evidence="1">
    <location>
        <begin position="127"/>
        <end position="151"/>
    </location>
</feature>
<evidence type="ECO:0000313" key="3">
    <source>
        <dbReference type="Proteomes" id="UP000594638"/>
    </source>
</evidence>
<evidence type="ECO:0008006" key="4">
    <source>
        <dbReference type="Google" id="ProtNLM"/>
    </source>
</evidence>
<feature type="compositionally biased region" description="Basic and acidic residues" evidence="1">
    <location>
        <begin position="136"/>
        <end position="150"/>
    </location>
</feature>
<gene>
    <name evidence="2" type="ORF">OLEA9_A029917</name>
</gene>
<feature type="compositionally biased region" description="Basic and acidic residues" evidence="1">
    <location>
        <begin position="168"/>
        <end position="179"/>
    </location>
</feature>
<proteinExistence type="predicted"/>
<protein>
    <recommendedName>
        <fullName evidence="4">Aminotransferase-like plant mobile domain-containing protein</fullName>
    </recommendedName>
</protein>
<feature type="compositionally biased region" description="Basic and acidic residues" evidence="1">
    <location>
        <begin position="186"/>
        <end position="206"/>
    </location>
</feature>
<dbReference type="Proteomes" id="UP000594638">
    <property type="component" value="Unassembled WGS sequence"/>
</dbReference>
<name>A0A8S0TM48_OLEEU</name>
<organism evidence="2 3">
    <name type="scientific">Olea europaea subsp. europaea</name>
    <dbReference type="NCBI Taxonomy" id="158383"/>
    <lineage>
        <taxon>Eukaryota</taxon>
        <taxon>Viridiplantae</taxon>
        <taxon>Streptophyta</taxon>
        <taxon>Embryophyta</taxon>
        <taxon>Tracheophyta</taxon>
        <taxon>Spermatophyta</taxon>
        <taxon>Magnoliopsida</taxon>
        <taxon>eudicotyledons</taxon>
        <taxon>Gunneridae</taxon>
        <taxon>Pentapetalae</taxon>
        <taxon>asterids</taxon>
        <taxon>lamiids</taxon>
        <taxon>Lamiales</taxon>
        <taxon>Oleaceae</taxon>
        <taxon>Oleeae</taxon>
        <taxon>Olea</taxon>
    </lineage>
</organism>
<dbReference type="Gramene" id="OE9A029917T1">
    <property type="protein sequence ID" value="OE9A029917C1"/>
    <property type="gene ID" value="OE9A029917"/>
</dbReference>
<feature type="region of interest" description="Disordered" evidence="1">
    <location>
        <begin position="168"/>
        <end position="206"/>
    </location>
</feature>
<dbReference type="EMBL" id="CACTIH010007265">
    <property type="protein sequence ID" value="CAA3006825.1"/>
    <property type="molecule type" value="Genomic_DNA"/>
</dbReference>
<keyword evidence="3" id="KW-1185">Reference proteome</keyword>
<evidence type="ECO:0000256" key="1">
    <source>
        <dbReference type="SAM" id="MobiDB-lite"/>
    </source>
</evidence>
<reference evidence="2 3" key="1">
    <citation type="submission" date="2019-12" db="EMBL/GenBank/DDBJ databases">
        <authorList>
            <person name="Alioto T."/>
            <person name="Alioto T."/>
            <person name="Gomez Garrido J."/>
        </authorList>
    </citation>
    <scope>NUCLEOTIDE SEQUENCE [LARGE SCALE GENOMIC DNA]</scope>
</reference>
<dbReference type="OrthoDB" id="1930729at2759"/>
<sequence length="286" mass="32404">MPDLDLVETLPDNDVVMIGMLYFITTYLFPRNYKKVVDHFLFVLVEDFSVMNQLPWGKLLFEITLSALKDGLSRKNSHYRLRGMLVAFQAWIYDTFPRLDGVVIEICDLEPSKTEMAMPYMNGVQYKKPGQPKFSPDSHRDKSRIERSVDRVGTSGKSAVFDMLVGHQKSDHGVGDKDPPIVGGSDKTKEENTVEPNVDRKGKGKLDPTHDIVLPYTLEAPSFDLRDTTTAKPTSELLVKWVSRPAKILQSPFVAREGKLFKHDDIVVFENYKGRVDEVDSSAFMA</sequence>